<comment type="caution">
    <text evidence="1">The sequence shown here is derived from an EMBL/GenBank/DDBJ whole genome shotgun (WGS) entry which is preliminary data.</text>
</comment>
<evidence type="ECO:0000313" key="2">
    <source>
        <dbReference type="Proteomes" id="UP000030428"/>
    </source>
</evidence>
<proteinExistence type="predicted"/>
<dbReference type="AlphaFoldDB" id="A0A4E0QRV6"/>
<name>A0A4E0QRV6_9GAMM</name>
<gene>
    <name evidence="1" type="ORF">PN36_06780</name>
</gene>
<reference evidence="1 2" key="1">
    <citation type="journal article" date="2016" name="Front. Microbiol.">
        <title>Single-Cell (Meta-)Genomics of a Dimorphic Candidatus Thiomargarita nelsonii Reveals Genomic Plasticity.</title>
        <authorList>
            <person name="Flood B.E."/>
            <person name="Fliss P."/>
            <person name="Jones D.S."/>
            <person name="Dick G.J."/>
            <person name="Jain S."/>
            <person name="Kaster A.K."/>
            <person name="Winkel M."/>
            <person name="Mussmann M."/>
            <person name="Bailey J."/>
        </authorList>
    </citation>
    <scope>NUCLEOTIDE SEQUENCE [LARGE SCALE GENOMIC DNA]</scope>
    <source>
        <strain evidence="1">Hydrate Ridge</strain>
    </source>
</reference>
<dbReference type="EMBL" id="JSZA02000019">
    <property type="protein sequence ID" value="TGO03427.1"/>
    <property type="molecule type" value="Genomic_DNA"/>
</dbReference>
<keyword evidence="2" id="KW-1185">Reference proteome</keyword>
<sequence length="71" mass="8775">MTIIAMRRSIVDVFLVSIKKINKKRLQWMKKVGKIVNFYNYRWYFGVQDLSWTSGEKKYVYYRLCQKRDNE</sequence>
<protein>
    <submittedName>
        <fullName evidence="1">Uncharacterized protein</fullName>
    </submittedName>
</protein>
<accession>A0A4E0QRV6</accession>
<organism evidence="1 2">
    <name type="scientific">Candidatus Thiomargarita nelsonii</name>
    <dbReference type="NCBI Taxonomy" id="1003181"/>
    <lineage>
        <taxon>Bacteria</taxon>
        <taxon>Pseudomonadati</taxon>
        <taxon>Pseudomonadota</taxon>
        <taxon>Gammaproteobacteria</taxon>
        <taxon>Thiotrichales</taxon>
        <taxon>Thiotrichaceae</taxon>
        <taxon>Thiomargarita</taxon>
    </lineage>
</organism>
<dbReference type="Proteomes" id="UP000030428">
    <property type="component" value="Unassembled WGS sequence"/>
</dbReference>
<evidence type="ECO:0000313" key="1">
    <source>
        <dbReference type="EMBL" id="TGO03427.1"/>
    </source>
</evidence>